<reference evidence="1 2" key="1">
    <citation type="journal article" date="2018" name="Nat. Genet.">
        <title>The Rosa genome provides new insights in the design of modern roses.</title>
        <authorList>
            <person name="Bendahmane M."/>
        </authorList>
    </citation>
    <scope>NUCLEOTIDE SEQUENCE [LARGE SCALE GENOMIC DNA]</scope>
    <source>
        <strain evidence="2">cv. Old Blush</strain>
    </source>
</reference>
<name>A0A2P6PX66_ROSCH</name>
<evidence type="ECO:0000313" key="2">
    <source>
        <dbReference type="Proteomes" id="UP000238479"/>
    </source>
</evidence>
<keyword evidence="2" id="KW-1185">Reference proteome</keyword>
<comment type="caution">
    <text evidence="1">The sequence shown here is derived from an EMBL/GenBank/DDBJ whole genome shotgun (WGS) entry which is preliminary data.</text>
</comment>
<dbReference type="Gramene" id="PRQ26527">
    <property type="protein sequence ID" value="PRQ26527"/>
    <property type="gene ID" value="RchiOBHm_Chr6g0295591"/>
</dbReference>
<dbReference type="AlphaFoldDB" id="A0A2P6PX66"/>
<dbReference type="EMBL" id="PDCK01000044">
    <property type="protein sequence ID" value="PRQ26527.1"/>
    <property type="molecule type" value="Genomic_DNA"/>
</dbReference>
<sequence length="74" mass="8911">MCIHTLIQIPAHSTRWSCVFWAKRMCKEGQQSTSRIWFTSISPARIIIVWHFFIILSNQEKLSVRNRWWIGKCF</sequence>
<accession>A0A2P6PX66</accession>
<proteinExistence type="predicted"/>
<gene>
    <name evidence="1" type="ORF">RchiOBHm_Chr6g0295591</name>
</gene>
<dbReference type="Proteomes" id="UP000238479">
    <property type="component" value="Chromosome 6"/>
</dbReference>
<organism evidence="1 2">
    <name type="scientific">Rosa chinensis</name>
    <name type="common">China rose</name>
    <dbReference type="NCBI Taxonomy" id="74649"/>
    <lineage>
        <taxon>Eukaryota</taxon>
        <taxon>Viridiplantae</taxon>
        <taxon>Streptophyta</taxon>
        <taxon>Embryophyta</taxon>
        <taxon>Tracheophyta</taxon>
        <taxon>Spermatophyta</taxon>
        <taxon>Magnoliopsida</taxon>
        <taxon>eudicotyledons</taxon>
        <taxon>Gunneridae</taxon>
        <taxon>Pentapetalae</taxon>
        <taxon>rosids</taxon>
        <taxon>fabids</taxon>
        <taxon>Rosales</taxon>
        <taxon>Rosaceae</taxon>
        <taxon>Rosoideae</taxon>
        <taxon>Rosoideae incertae sedis</taxon>
        <taxon>Rosa</taxon>
    </lineage>
</organism>
<evidence type="ECO:0000313" key="1">
    <source>
        <dbReference type="EMBL" id="PRQ26527.1"/>
    </source>
</evidence>
<protein>
    <submittedName>
        <fullName evidence="1">Uncharacterized protein</fullName>
    </submittedName>
</protein>